<comment type="caution">
    <text evidence="5">The sequence shown here is derived from an EMBL/GenBank/DDBJ whole genome shotgun (WGS) entry which is preliminary data.</text>
</comment>
<gene>
    <name evidence="5" type="ORF">HLH35_12315</name>
</gene>
<keyword evidence="3" id="KW-1133">Transmembrane helix</keyword>
<dbReference type="Gene3D" id="3.50.50.60">
    <property type="entry name" value="FAD/NAD(P)-binding domain"/>
    <property type="match status" value="2"/>
</dbReference>
<proteinExistence type="predicted"/>
<dbReference type="SUPFAM" id="SSF51905">
    <property type="entry name" value="FAD/NAD(P)-binding domain"/>
    <property type="match status" value="1"/>
</dbReference>
<organism evidence="5 6">
    <name type="scientific">Gluconacetobacter asukensis</name>
    <dbReference type="NCBI Taxonomy" id="1017181"/>
    <lineage>
        <taxon>Bacteria</taxon>
        <taxon>Pseudomonadati</taxon>
        <taxon>Pseudomonadota</taxon>
        <taxon>Alphaproteobacteria</taxon>
        <taxon>Acetobacterales</taxon>
        <taxon>Acetobacteraceae</taxon>
        <taxon>Gluconacetobacter</taxon>
    </lineage>
</organism>
<dbReference type="Pfam" id="PF01266">
    <property type="entry name" value="DAO"/>
    <property type="match status" value="1"/>
</dbReference>
<keyword evidence="6" id="KW-1185">Reference proteome</keyword>
<name>A0A7W4J1B5_9PROT</name>
<dbReference type="PANTHER" id="PTHR13847:SF289">
    <property type="entry name" value="GLYCINE OXIDASE"/>
    <property type="match status" value="1"/>
</dbReference>
<evidence type="ECO:0000256" key="3">
    <source>
        <dbReference type="SAM" id="Phobius"/>
    </source>
</evidence>
<keyword evidence="1" id="KW-0560">Oxidoreductase</keyword>
<dbReference type="Gene3D" id="3.30.9.10">
    <property type="entry name" value="D-Amino Acid Oxidase, subunit A, domain 2"/>
    <property type="match status" value="1"/>
</dbReference>
<dbReference type="InterPro" id="IPR036188">
    <property type="entry name" value="FAD/NAD-bd_sf"/>
</dbReference>
<evidence type="ECO:0000313" key="6">
    <source>
        <dbReference type="Proteomes" id="UP000577891"/>
    </source>
</evidence>
<dbReference type="SUPFAM" id="SSF54373">
    <property type="entry name" value="FAD-linked reductases, C-terminal domain"/>
    <property type="match status" value="1"/>
</dbReference>
<protein>
    <submittedName>
        <fullName evidence="5">FAD-dependent oxidoreductase</fullName>
    </submittedName>
</protein>
<dbReference type="RefSeq" id="WP_182979419.1">
    <property type="nucleotide sequence ID" value="NZ_BAABGB010000005.1"/>
</dbReference>
<evidence type="ECO:0000256" key="1">
    <source>
        <dbReference type="ARBA" id="ARBA00023002"/>
    </source>
</evidence>
<dbReference type="AlphaFoldDB" id="A0A7W4J1B5"/>
<keyword evidence="3" id="KW-0472">Membrane</keyword>
<evidence type="ECO:0000256" key="2">
    <source>
        <dbReference type="SAM" id="MobiDB-lite"/>
    </source>
</evidence>
<evidence type="ECO:0000313" key="5">
    <source>
        <dbReference type="EMBL" id="MBB2172893.1"/>
    </source>
</evidence>
<dbReference type="GO" id="GO:0005737">
    <property type="term" value="C:cytoplasm"/>
    <property type="evidence" value="ECO:0007669"/>
    <property type="project" value="TreeGrafter"/>
</dbReference>
<dbReference type="Proteomes" id="UP000577891">
    <property type="component" value="Unassembled WGS sequence"/>
</dbReference>
<dbReference type="PANTHER" id="PTHR13847">
    <property type="entry name" value="SARCOSINE DEHYDROGENASE-RELATED"/>
    <property type="match status" value="1"/>
</dbReference>
<evidence type="ECO:0000259" key="4">
    <source>
        <dbReference type="Pfam" id="PF01266"/>
    </source>
</evidence>
<dbReference type="GO" id="GO:0016491">
    <property type="term" value="F:oxidoreductase activity"/>
    <property type="evidence" value="ECO:0007669"/>
    <property type="project" value="UniProtKB-KW"/>
</dbReference>
<reference evidence="5 6" key="1">
    <citation type="submission" date="2020-04" db="EMBL/GenBank/DDBJ databases">
        <title>Description of novel Gluconacetobacter.</title>
        <authorList>
            <person name="Sombolestani A."/>
        </authorList>
    </citation>
    <scope>NUCLEOTIDE SEQUENCE [LARGE SCALE GENOMIC DNA]</scope>
    <source>
        <strain evidence="5 6">LMG 27724</strain>
    </source>
</reference>
<sequence length="438" mass="46179">MAAPPAWGARLVVIGAGAVGVTIALRLRRMGHDVTLLSTDAPGSENAASYGNAGWLSPGSVVPISMPGMWKKLPGYLLDAQGPLRLRPSSLPHIWLWLLRFVACGATRARARAIASALRPFLADAPDRHAALAAEAGVPELIQRKGLLIVYPDEAAYEADAFGWQLRRENGVRWRTLDRTALEAACPGLGPRYGFAAQISDGAHCADPGGYVAALATLAREQGVRFADGHVDGFVTEAGQVRGVSTAGRVVACDGVVVAAGMGSRALGAMLGDSVPLVSERGYHVQIPGVTDEPPVPVMMSDLKFGITPMKGGMRAAGQVEFAPDGAAPDWRRARILLDRLRDGLPLVKIGGFSTVRHWMGNRPSTPDCLPVIGPSPSTRGVFYATGHGHLGLVSAPWTAELIGRMVGGDTVPEAAPYDPARFLGSRRRGPRRGSARP</sequence>
<feature type="transmembrane region" description="Helical" evidence="3">
    <location>
        <begin position="6"/>
        <end position="27"/>
    </location>
</feature>
<dbReference type="EMBL" id="JABEQE010000010">
    <property type="protein sequence ID" value="MBB2172893.1"/>
    <property type="molecule type" value="Genomic_DNA"/>
</dbReference>
<feature type="region of interest" description="Disordered" evidence="2">
    <location>
        <begin position="417"/>
        <end position="438"/>
    </location>
</feature>
<accession>A0A7W4J1B5</accession>
<feature type="compositionally biased region" description="Basic residues" evidence="2">
    <location>
        <begin position="425"/>
        <end position="438"/>
    </location>
</feature>
<feature type="domain" description="FAD dependent oxidoreductase" evidence="4">
    <location>
        <begin position="11"/>
        <end position="404"/>
    </location>
</feature>
<dbReference type="InterPro" id="IPR006076">
    <property type="entry name" value="FAD-dep_OxRdtase"/>
</dbReference>
<keyword evidence="3" id="KW-0812">Transmembrane</keyword>